<evidence type="ECO:0000313" key="6">
    <source>
        <dbReference type="EMBL" id="VYU55388.1"/>
    </source>
</evidence>
<feature type="signal peptide" evidence="4">
    <location>
        <begin position="1"/>
        <end position="25"/>
    </location>
</feature>
<proteinExistence type="inferred from homology"/>
<dbReference type="PANTHER" id="PTHR30290:SF9">
    <property type="entry name" value="OLIGOPEPTIDE-BINDING PROTEIN APPA"/>
    <property type="match status" value="1"/>
</dbReference>
<evidence type="ECO:0000256" key="1">
    <source>
        <dbReference type="ARBA" id="ARBA00005695"/>
    </source>
</evidence>
<dbReference type="EMBL" id="CACRTX010000016">
    <property type="protein sequence ID" value="VYU55388.1"/>
    <property type="molecule type" value="Genomic_DNA"/>
</dbReference>
<protein>
    <submittedName>
        <fullName evidence="6">Oligopeptide-binding protein AppA</fullName>
    </submittedName>
</protein>
<dbReference type="CDD" id="cd08510">
    <property type="entry name" value="PBP2_Lactococcal_OppA_like"/>
    <property type="match status" value="1"/>
</dbReference>
<comment type="similarity">
    <text evidence="1">Belongs to the bacterial solute-binding protein 5 family.</text>
</comment>
<dbReference type="Gene3D" id="3.10.105.10">
    <property type="entry name" value="Dipeptide-binding Protein, Domain 3"/>
    <property type="match status" value="1"/>
</dbReference>
<dbReference type="PROSITE" id="PS51257">
    <property type="entry name" value="PROKAR_LIPOPROTEIN"/>
    <property type="match status" value="1"/>
</dbReference>
<feature type="chain" id="PRO_5039171318" evidence="4">
    <location>
        <begin position="26"/>
        <end position="597"/>
    </location>
</feature>
<dbReference type="SUPFAM" id="SSF53850">
    <property type="entry name" value="Periplasmic binding protein-like II"/>
    <property type="match status" value="1"/>
</dbReference>
<dbReference type="GO" id="GO:0015833">
    <property type="term" value="P:peptide transport"/>
    <property type="evidence" value="ECO:0007669"/>
    <property type="project" value="TreeGrafter"/>
</dbReference>
<name>A0A6N3FSX8_ENTCA</name>
<sequence>MKKTKFGMITLLVALVLGACGQSNGGGTGSTDTQESSTEAAGFDINDLQLAVENNDEVIDGGVLDVAVVTDTQFQGLFQWEFYQDAYDRDFMLPSHEYLFLQDEDFRIVNGGPADLELDVDNNKATITLREDLKWSDGVDVTAEDVIFSYEVIGHQDYDGVRYNNDFTNIVGMEEYHSGEADTISGITAVSDKVVEIEFKEMHPGMQQSGGAIWNSALAKHAFEGIEVADMPSSDPVRTNPIGFGPYKMSNIVPGETVEYVPNEHYYGDTPTLEKIVMRNVPSASINEALNAKQYDLVLKMPTDTFDTYQNMDGYQMLGRPEQSYTYLGFNLGSWNEETNSVDFDPNAKMANKALRQAMGYAIDNDAIGERFYHGLRSNASTLIPPVYGTLHNSDAEGYHLDMEKANQLLDDAGFIDVDGDGFREDPDGNKLTINFASMSGGEVAQPLADYYVQQWQEIGLDVQYSTGRLIDFQAFYDKLKNDDPDIDVFQAAWSTGSDPSPTSLWGPNSAFNYTRFESDENTELLAAIDSIDSFDEATRKAAFDAWQEYAIEEAFAIPTLYRNQILPISDRVANFTWAFDADHNPWATIGVTSESR</sequence>
<keyword evidence="2" id="KW-0813">Transport</keyword>
<organism evidence="6">
    <name type="scientific">Enterococcus casseliflavus</name>
    <name type="common">Enterococcus flavescens</name>
    <dbReference type="NCBI Taxonomy" id="37734"/>
    <lineage>
        <taxon>Bacteria</taxon>
        <taxon>Bacillati</taxon>
        <taxon>Bacillota</taxon>
        <taxon>Bacilli</taxon>
        <taxon>Lactobacillales</taxon>
        <taxon>Enterococcaceae</taxon>
        <taxon>Enterococcus</taxon>
    </lineage>
</organism>
<evidence type="ECO:0000256" key="4">
    <source>
        <dbReference type="SAM" id="SignalP"/>
    </source>
</evidence>
<evidence type="ECO:0000256" key="2">
    <source>
        <dbReference type="ARBA" id="ARBA00022448"/>
    </source>
</evidence>
<dbReference type="Pfam" id="PF00496">
    <property type="entry name" value="SBP_bac_5"/>
    <property type="match status" value="1"/>
</dbReference>
<accession>A0A6N3FSX8</accession>
<feature type="domain" description="Solute-binding protein family 5" evidence="5">
    <location>
        <begin position="117"/>
        <end position="512"/>
    </location>
</feature>
<dbReference type="PANTHER" id="PTHR30290">
    <property type="entry name" value="PERIPLASMIC BINDING COMPONENT OF ABC TRANSPORTER"/>
    <property type="match status" value="1"/>
</dbReference>
<evidence type="ECO:0000259" key="5">
    <source>
        <dbReference type="Pfam" id="PF00496"/>
    </source>
</evidence>
<reference evidence="6" key="1">
    <citation type="submission" date="2019-11" db="EMBL/GenBank/DDBJ databases">
        <authorList>
            <person name="Feng L."/>
        </authorList>
    </citation>
    <scope>NUCLEOTIDE SEQUENCE</scope>
    <source>
        <strain evidence="6">ECasseliflavusLFYP2</strain>
    </source>
</reference>
<dbReference type="GO" id="GO:1904680">
    <property type="term" value="F:peptide transmembrane transporter activity"/>
    <property type="evidence" value="ECO:0007669"/>
    <property type="project" value="TreeGrafter"/>
</dbReference>
<keyword evidence="3 4" id="KW-0732">Signal</keyword>
<dbReference type="RefSeq" id="WP_421758468.1">
    <property type="nucleotide sequence ID" value="NZ_CACRTX010000016.1"/>
</dbReference>
<gene>
    <name evidence="6" type="primary">appA_2</name>
    <name evidence="6" type="ORF">ECLFYP2_00547</name>
</gene>
<dbReference type="InterPro" id="IPR000914">
    <property type="entry name" value="SBP_5_dom"/>
</dbReference>
<evidence type="ECO:0000256" key="3">
    <source>
        <dbReference type="ARBA" id="ARBA00022729"/>
    </source>
</evidence>
<dbReference type="InterPro" id="IPR039424">
    <property type="entry name" value="SBP_5"/>
</dbReference>
<dbReference type="Gene3D" id="3.40.190.10">
    <property type="entry name" value="Periplasmic binding protein-like II"/>
    <property type="match status" value="1"/>
</dbReference>
<dbReference type="AlphaFoldDB" id="A0A6N3FSX8"/>